<dbReference type="InterPro" id="IPR046348">
    <property type="entry name" value="SIS_dom_sf"/>
</dbReference>
<evidence type="ECO:0000313" key="6">
    <source>
        <dbReference type="EMBL" id="MFD2728643.1"/>
    </source>
</evidence>
<protein>
    <submittedName>
        <fullName evidence="6">MurR/RpiR family transcriptional regulator</fullName>
    </submittedName>
</protein>
<keyword evidence="7" id="KW-1185">Reference proteome</keyword>
<dbReference type="InterPro" id="IPR009057">
    <property type="entry name" value="Homeodomain-like_sf"/>
</dbReference>
<dbReference type="PANTHER" id="PTHR30514">
    <property type="entry name" value="GLUCOKINASE"/>
    <property type="match status" value="1"/>
</dbReference>
<dbReference type="SUPFAM" id="SSF46689">
    <property type="entry name" value="Homeodomain-like"/>
    <property type="match status" value="1"/>
</dbReference>
<gene>
    <name evidence="6" type="ORF">ACFSR0_04270</name>
</gene>
<dbReference type="PANTHER" id="PTHR30514:SF10">
    <property type="entry name" value="MURR_RPIR FAMILY TRANSCRIPTIONAL REGULATOR"/>
    <property type="match status" value="1"/>
</dbReference>
<feature type="domain" description="SIS" evidence="5">
    <location>
        <begin position="123"/>
        <end position="264"/>
    </location>
</feature>
<keyword evidence="2" id="KW-0238">DNA-binding</keyword>
<evidence type="ECO:0000256" key="2">
    <source>
        <dbReference type="ARBA" id="ARBA00023125"/>
    </source>
</evidence>
<name>A0ABW5TJI5_9ENTE</name>
<keyword evidence="3" id="KW-0804">Transcription</keyword>
<dbReference type="Pfam" id="PF01380">
    <property type="entry name" value="SIS"/>
    <property type="match status" value="1"/>
</dbReference>
<comment type="caution">
    <text evidence="6">The sequence shown here is derived from an EMBL/GenBank/DDBJ whole genome shotgun (WGS) entry which is preliminary data.</text>
</comment>
<proteinExistence type="predicted"/>
<dbReference type="PROSITE" id="PS51464">
    <property type="entry name" value="SIS"/>
    <property type="match status" value="1"/>
</dbReference>
<dbReference type="Proteomes" id="UP001597427">
    <property type="component" value="Unassembled WGS sequence"/>
</dbReference>
<dbReference type="SUPFAM" id="SSF53697">
    <property type="entry name" value="SIS domain"/>
    <property type="match status" value="1"/>
</dbReference>
<dbReference type="Gene3D" id="3.40.50.10490">
    <property type="entry name" value="Glucose-6-phosphate isomerase like protein, domain 1"/>
    <property type="match status" value="1"/>
</dbReference>
<dbReference type="InterPro" id="IPR001347">
    <property type="entry name" value="SIS_dom"/>
</dbReference>
<dbReference type="Gene3D" id="1.10.10.10">
    <property type="entry name" value="Winged helix-like DNA-binding domain superfamily/Winged helix DNA-binding domain"/>
    <property type="match status" value="1"/>
</dbReference>
<evidence type="ECO:0000256" key="1">
    <source>
        <dbReference type="ARBA" id="ARBA00023015"/>
    </source>
</evidence>
<reference evidence="7" key="1">
    <citation type="journal article" date="2019" name="Int. J. Syst. Evol. Microbiol.">
        <title>The Global Catalogue of Microorganisms (GCM) 10K type strain sequencing project: providing services to taxonomists for standard genome sequencing and annotation.</title>
        <authorList>
            <consortium name="The Broad Institute Genomics Platform"/>
            <consortium name="The Broad Institute Genome Sequencing Center for Infectious Disease"/>
            <person name="Wu L."/>
            <person name="Ma J."/>
        </authorList>
    </citation>
    <scope>NUCLEOTIDE SEQUENCE [LARGE SCALE GENOMIC DNA]</scope>
    <source>
        <strain evidence="7">TISTR 932</strain>
    </source>
</reference>
<accession>A0ABW5TJI5</accession>
<dbReference type="InterPro" id="IPR047640">
    <property type="entry name" value="RpiR-like"/>
</dbReference>
<dbReference type="EMBL" id="JBHUMO010000028">
    <property type="protein sequence ID" value="MFD2728643.1"/>
    <property type="molecule type" value="Genomic_DNA"/>
</dbReference>
<dbReference type="Pfam" id="PF01418">
    <property type="entry name" value="HTH_6"/>
    <property type="match status" value="1"/>
</dbReference>
<feature type="domain" description="HTH rpiR-type" evidence="4">
    <location>
        <begin position="1"/>
        <end position="77"/>
    </location>
</feature>
<evidence type="ECO:0000259" key="5">
    <source>
        <dbReference type="PROSITE" id="PS51464"/>
    </source>
</evidence>
<dbReference type="InterPro" id="IPR000281">
    <property type="entry name" value="HTH_RpiR"/>
</dbReference>
<evidence type="ECO:0000256" key="3">
    <source>
        <dbReference type="ARBA" id="ARBA00023163"/>
    </source>
</evidence>
<organism evidence="6 7">
    <name type="scientific">Enterococcus camelliae</name>
    <dbReference type="NCBI Taxonomy" id="453959"/>
    <lineage>
        <taxon>Bacteria</taxon>
        <taxon>Bacillati</taxon>
        <taxon>Bacillota</taxon>
        <taxon>Bacilli</taxon>
        <taxon>Lactobacillales</taxon>
        <taxon>Enterococcaceae</taxon>
        <taxon>Enterococcus</taxon>
    </lineage>
</organism>
<dbReference type="InterPro" id="IPR035472">
    <property type="entry name" value="RpiR-like_SIS"/>
</dbReference>
<dbReference type="InterPro" id="IPR036388">
    <property type="entry name" value="WH-like_DNA-bd_sf"/>
</dbReference>
<evidence type="ECO:0000313" key="7">
    <source>
        <dbReference type="Proteomes" id="UP001597427"/>
    </source>
</evidence>
<keyword evidence="1" id="KW-0805">Transcription regulation</keyword>
<dbReference type="CDD" id="cd05013">
    <property type="entry name" value="SIS_RpiR"/>
    <property type="match status" value="1"/>
</dbReference>
<dbReference type="RefSeq" id="WP_379980250.1">
    <property type="nucleotide sequence ID" value="NZ_JBHUMO010000028.1"/>
</dbReference>
<dbReference type="PROSITE" id="PS51071">
    <property type="entry name" value="HTH_RPIR"/>
    <property type="match status" value="1"/>
</dbReference>
<sequence length="282" mass="31567">MSVLLRMNSFKHSFSPTELKIFHYIESNPEKATHMTAKQLAQAASVSAPSIVRFSQKMGYASLTDFKIQLSTELQSTKTVPTTYADVQPNESFHSIKQKIATNAQISLNETVGILQEETFLQAIELIKQAPAILTFGVGASALTAQDIVHKWSRIGQFVFNERDIHLFIPQLINAPANSVVWLISNSGKTPELLYLAEIAKKKQLPILTLTQLGANPLHESATIGMQTARPMEAENRSAATNSILSQFLTVDILFYLYISQNHQYIKQILESKKIMEDFKQQ</sequence>
<evidence type="ECO:0000259" key="4">
    <source>
        <dbReference type="PROSITE" id="PS51071"/>
    </source>
</evidence>